<gene>
    <name evidence="11" type="ORF">TRIUR3_26930</name>
</gene>
<accession>M7ZC66</accession>
<protein>
    <submittedName>
        <fullName evidence="11">Zinc transporter 5</fullName>
    </submittedName>
</protein>
<organism evidence="11">
    <name type="scientific">Triticum urartu</name>
    <name type="common">Red wild einkorn</name>
    <name type="synonym">Crithodium urartu</name>
    <dbReference type="NCBI Taxonomy" id="4572"/>
    <lineage>
        <taxon>Eukaryota</taxon>
        <taxon>Viridiplantae</taxon>
        <taxon>Streptophyta</taxon>
        <taxon>Embryophyta</taxon>
        <taxon>Tracheophyta</taxon>
        <taxon>Spermatophyta</taxon>
        <taxon>Magnoliopsida</taxon>
        <taxon>Liliopsida</taxon>
        <taxon>Poales</taxon>
        <taxon>Poaceae</taxon>
        <taxon>BOP clade</taxon>
        <taxon>Pooideae</taxon>
        <taxon>Triticodae</taxon>
        <taxon>Triticeae</taxon>
        <taxon>Triticinae</taxon>
        <taxon>Triticum</taxon>
    </lineage>
</organism>
<comment type="similarity">
    <text evidence="2 9">Belongs to the ZIP transporter (TC 2.A.5) family.</text>
</comment>
<feature type="transmembrane region" description="Helical" evidence="9">
    <location>
        <begin position="294"/>
        <end position="313"/>
    </location>
</feature>
<dbReference type="STRING" id="4572.M7ZC66"/>
<feature type="transmembrane region" description="Helical" evidence="9">
    <location>
        <begin position="254"/>
        <end position="273"/>
    </location>
</feature>
<evidence type="ECO:0000256" key="2">
    <source>
        <dbReference type="ARBA" id="ARBA00006939"/>
    </source>
</evidence>
<keyword evidence="8 9" id="KW-0472">Membrane</keyword>
<evidence type="ECO:0000256" key="3">
    <source>
        <dbReference type="ARBA" id="ARBA00022448"/>
    </source>
</evidence>
<keyword evidence="7 9" id="KW-0406">Ion transport</keyword>
<reference evidence="11" key="1">
    <citation type="journal article" date="2013" name="Nature">
        <title>Draft genome of the wheat A-genome progenitor Triticum urartu.</title>
        <authorList>
            <person name="Ling H.Q."/>
            <person name="Zhao S."/>
            <person name="Liu D."/>
            <person name="Wang J."/>
            <person name="Sun H."/>
            <person name="Zhang C."/>
            <person name="Fan H."/>
            <person name="Li D."/>
            <person name="Dong L."/>
            <person name="Tao Y."/>
            <person name="Gao C."/>
            <person name="Wu H."/>
            <person name="Li Y."/>
            <person name="Cui Y."/>
            <person name="Guo X."/>
            <person name="Zheng S."/>
            <person name="Wang B."/>
            <person name="Yu K."/>
            <person name="Liang Q."/>
            <person name="Yang W."/>
            <person name="Lou X."/>
            <person name="Chen J."/>
            <person name="Feng M."/>
            <person name="Jian J."/>
            <person name="Zhang X."/>
            <person name="Luo G."/>
            <person name="Jiang Y."/>
            <person name="Liu J."/>
            <person name="Wang Z."/>
            <person name="Sha Y."/>
            <person name="Zhang B."/>
            <person name="Wu H."/>
            <person name="Tang D."/>
            <person name="Shen Q."/>
            <person name="Xue P."/>
            <person name="Zou S."/>
            <person name="Wang X."/>
            <person name="Liu X."/>
            <person name="Wang F."/>
            <person name="Yang Y."/>
            <person name="An X."/>
            <person name="Dong Z."/>
            <person name="Zhang K."/>
            <person name="Zhang X."/>
            <person name="Luo M.C."/>
            <person name="Dvorak J."/>
            <person name="Tong Y."/>
            <person name="Wang J."/>
            <person name="Yang H."/>
            <person name="Li Z."/>
            <person name="Wang D."/>
            <person name="Zhang A."/>
            <person name="Wang J."/>
        </authorList>
    </citation>
    <scope>NUCLEOTIDE SEQUENCE</scope>
</reference>
<keyword evidence="3 9" id="KW-0813">Transport</keyword>
<dbReference type="GO" id="GO:0005886">
    <property type="term" value="C:plasma membrane"/>
    <property type="evidence" value="ECO:0007669"/>
    <property type="project" value="UniProtKB-SubCell"/>
</dbReference>
<feature type="transmembrane region" description="Helical" evidence="9">
    <location>
        <begin position="32"/>
        <end position="55"/>
    </location>
</feature>
<evidence type="ECO:0000256" key="10">
    <source>
        <dbReference type="SAM" id="MobiDB-lite"/>
    </source>
</evidence>
<dbReference type="NCBIfam" id="TIGR00820">
    <property type="entry name" value="zip"/>
    <property type="match status" value="1"/>
</dbReference>
<feature type="region of interest" description="Disordered" evidence="10">
    <location>
        <begin position="64"/>
        <end position="91"/>
    </location>
</feature>
<name>M7ZC66_TRIUA</name>
<keyword evidence="6 9" id="KW-1133">Transmembrane helix</keyword>
<evidence type="ECO:0000256" key="8">
    <source>
        <dbReference type="ARBA" id="ARBA00023136"/>
    </source>
</evidence>
<sequence>MALFFSLTTPVGVVIGIGISSVYDENSPNTLIIQGMLSAAAAGILNYMALVDLLAEDFMNPRVQGNGRLQPAHDDPESAPDGHHGHAHGMSMLAAPADGDELVRHRVISQIETKQSVAIESGVASCLIGLWSVVGHHGHAHGMSMLAAPADGDELVRHRVISQVLELGVVVHSLIIGMSLGASDFPSTVRPLVPALTFHQLFEGIGLGGCIVQAKFRLKSVVAMGLLFSLTTPAGIGVGIAISSVYDESSPTALVVQGLLEAAAAGILVYMALVDILAEDFSKPRVQSRARLQLALNVSLLLGAGLMSLLAVWA</sequence>
<evidence type="ECO:0000313" key="11">
    <source>
        <dbReference type="EMBL" id="EMS45684.1"/>
    </source>
</evidence>
<feature type="compositionally biased region" description="Basic and acidic residues" evidence="10">
    <location>
        <begin position="71"/>
        <end position="84"/>
    </location>
</feature>
<dbReference type="InterPro" id="IPR003689">
    <property type="entry name" value="ZIP"/>
</dbReference>
<evidence type="ECO:0000256" key="6">
    <source>
        <dbReference type="ARBA" id="ARBA00022989"/>
    </source>
</evidence>
<evidence type="ECO:0000256" key="1">
    <source>
        <dbReference type="ARBA" id="ARBA00004651"/>
    </source>
</evidence>
<dbReference type="InterPro" id="IPR004698">
    <property type="entry name" value="Zn/Fe_permease_fun/pln"/>
</dbReference>
<comment type="subcellular location">
    <subcellularLocation>
        <location evidence="1">Cell membrane</location>
        <topology evidence="1">Multi-pass membrane protein</topology>
    </subcellularLocation>
    <subcellularLocation>
        <location evidence="9">Membrane</location>
        <topology evidence="9">Multi-pass membrane protein</topology>
    </subcellularLocation>
</comment>
<evidence type="ECO:0000256" key="4">
    <source>
        <dbReference type="ARBA" id="ARBA00022475"/>
    </source>
</evidence>
<proteinExistence type="inferred from homology"/>
<dbReference type="EMBL" id="KD283388">
    <property type="protein sequence ID" value="EMS45684.1"/>
    <property type="molecule type" value="Genomic_DNA"/>
</dbReference>
<keyword evidence="5 9" id="KW-0812">Transmembrane</keyword>
<dbReference type="PANTHER" id="PTHR11040:SF67">
    <property type="entry name" value="ZINC TRANSPORTER 5"/>
    <property type="match status" value="1"/>
</dbReference>
<evidence type="ECO:0000256" key="7">
    <source>
        <dbReference type="ARBA" id="ARBA00023065"/>
    </source>
</evidence>
<evidence type="ECO:0000256" key="9">
    <source>
        <dbReference type="RuleBase" id="RU362088"/>
    </source>
</evidence>
<dbReference type="Pfam" id="PF02535">
    <property type="entry name" value="Zip"/>
    <property type="match status" value="2"/>
</dbReference>
<dbReference type="GO" id="GO:0005385">
    <property type="term" value="F:zinc ion transmembrane transporter activity"/>
    <property type="evidence" value="ECO:0007669"/>
    <property type="project" value="InterPro"/>
</dbReference>
<dbReference type="AlphaFoldDB" id="M7ZC66"/>
<evidence type="ECO:0000256" key="5">
    <source>
        <dbReference type="ARBA" id="ARBA00022692"/>
    </source>
</evidence>
<dbReference type="eggNOG" id="KOG1558">
    <property type="taxonomic scope" value="Eukaryota"/>
</dbReference>
<feature type="transmembrane region" description="Helical" evidence="9">
    <location>
        <begin position="221"/>
        <end position="242"/>
    </location>
</feature>
<dbReference type="PANTHER" id="PTHR11040">
    <property type="entry name" value="ZINC/IRON TRANSPORTER"/>
    <property type="match status" value="1"/>
</dbReference>
<keyword evidence="4" id="KW-1003">Cell membrane</keyword>
<comment type="caution">
    <text evidence="9">Lacks conserved residue(s) required for the propagation of feature annotation.</text>
</comment>